<sequence>MRWWCWRHDMKSIAVIISVFIVMAFGAATPVRAALQCYDCHGTNGTGDYRPDDAAYRNISTGAFKGNHRSHMGSSATADNCTVCHGSEVTSYTAAHRDGDVTMAPNINSSVTPASYSRGASFAQSATPTLGTCSYVNCHFESATPPWNGAAFSSPTDCNRCHGAAPNTGSHPVTGAKHAAYYGTTTACCSRCHPAHAAEGSPFAHATSAGKRNLSITFSSLPNAGSGTYSGALNDYLPSQSNTFGTCTSTYCHSPGNKGSAFDAPNQAATWGGSLTCKGCHKGDKVSGDAMASGGHGKHVASFGINCVRCHKATATNSTTIGTYANHVNKLVNVSFDSTTTAVIGTARYNGVIAPMTKAPGSAYGQCTNLYCHSTVQGAGGVGAPANYGTPTWGASAVCNGCHREGGGHGGVAADGSSAPIASGSHTKHLSYSYGLSGSSIKCVVCHKWDASKTLDDDCANCHGTPQYAKHVNYQVNVAFDSTFGAGTYNGTLKPGDGYSNCSNTYCHSNGTSVSSGSVPANTSVNWGTAGPLACNSCHGNATYGSDYRKGAPLYSSGSPKGNAHGSHIRTGTLSGVYMQCFNCHASTTRDNTSVANTATHINRTYSVAASVFGVFSSAFRDGDNTMTSTKVTLAHSYNALGSSCANVSCHPVGLDVTTNPSTPKTRATSSVTWDNKGLCIDCHNIDMQSTNTFHHAMRNYSSGYPLQSPYSSASTGVNAYARRCTMCHVNHNIFSPDLNASNTMGRGGNLRTDIAVAPTASSGYANTDFIKSAGGAGGICISCHSTAKTKDTTRRRNDSPANSTPVITQAQYSSSGHQYDVSAKFMSDGSTVYGNCSKCHNALMNETSVFMNATSLYSFGNHNSGIRRLQGALDAAGGETAEEQICYRCHSQTTDDDPGGGPPKTVANKDFYGVAPMSLAAEDIFSANRDFRTANSTYSTTNKLYFRPSAAGTPAEPMPNQHNTGDTFAGGTWIGRSMAPWETTTAYETKSQTTNAVGTNYWRMVTFTSPAVYSTTTVPAGIWVINIYCRESSTAQNAKIRYMVYKWNANDTMGATIIGRATYATELATTAAPGAVRQIAVSVGAVTLNAGEKIAVDLELDTTATYTTSYTASFYFGSHAPSDLTLPGNVPWSYADPGAEGFGHATQHFAGVHLPSTRNETLAYIAQNKHVECVDCHNPHATRNGLHGDYGTATGGSSTTLVNSKKSWVPNYWTGDYVSLVSDSLGTTTPVAMITGNTATTLTTTPYTGTWVAPVAGSVYRIIANTNKVSRTQRGVPGASVSYSGAWLNGTYSMVEESTYEYQICFKCHASTGTTHNTMRYWNMTSASLGAARWTNVGLEFNPNNVSYHPVIQPLPETGNRRLNAAALTGGWAPGEVMSCSDCHGRDTSTSATAQGPHGSTVKWLLTGKYQNWPFTSAAANGTAAGGTLLIGTGTTTYPAANFCFNCHTWAAGGYGHTKSSGGHNKACVNCHIRVPHGGKVPRLLTGVNVPPRYKPDGNGGAFSGSYLTSAQLPATGYMGANDVSCTTICGARHTNNTTKTYSW</sequence>
<dbReference type="Proteomes" id="UP000663651">
    <property type="component" value="Chromosome"/>
</dbReference>
<dbReference type="InterPro" id="IPR010176">
    <property type="entry name" value="C4xCH_C2xCH_motif_GEOSU"/>
</dbReference>
<dbReference type="InterPro" id="IPR051829">
    <property type="entry name" value="Multiheme_Cytochr_ET"/>
</dbReference>
<keyword evidence="4" id="KW-1185">Reference proteome</keyword>
<gene>
    <name evidence="3" type="ORF">JZM60_08505</name>
</gene>
<proteinExistence type="predicted"/>
<protein>
    <submittedName>
        <fullName evidence="3">CxxxxCH/CxxCH domain-containing protein</fullName>
    </submittedName>
</protein>
<accession>A0ABX7PYK4</accession>
<dbReference type="Pfam" id="PF09698">
    <property type="entry name" value="GSu_C4xC__C2xCH"/>
    <property type="match status" value="3"/>
</dbReference>
<evidence type="ECO:0000256" key="1">
    <source>
        <dbReference type="ARBA" id="ARBA00022729"/>
    </source>
</evidence>
<feature type="compositionally biased region" description="Polar residues" evidence="2">
    <location>
        <begin position="800"/>
        <end position="814"/>
    </location>
</feature>
<feature type="region of interest" description="Disordered" evidence="2">
    <location>
        <begin position="791"/>
        <end position="814"/>
    </location>
</feature>
<evidence type="ECO:0000256" key="2">
    <source>
        <dbReference type="SAM" id="MobiDB-lite"/>
    </source>
</evidence>
<dbReference type="SUPFAM" id="SSF48695">
    <property type="entry name" value="Multiheme cytochromes"/>
    <property type="match status" value="6"/>
</dbReference>
<dbReference type="NCBIfam" id="TIGR01904">
    <property type="entry name" value="GSu_C4xC__C2xCH"/>
    <property type="match status" value="3"/>
</dbReference>
<dbReference type="InterPro" id="IPR036280">
    <property type="entry name" value="Multihaem_cyt_sf"/>
</dbReference>
<keyword evidence="1" id="KW-0732">Signal</keyword>
<evidence type="ECO:0000313" key="4">
    <source>
        <dbReference type="Proteomes" id="UP000663651"/>
    </source>
</evidence>
<name>A0ABX7PYK4_9BACT</name>
<dbReference type="PANTHER" id="PTHR35038">
    <property type="entry name" value="DISSIMILATORY SULFITE REDUCTASE SIRA"/>
    <property type="match status" value="1"/>
</dbReference>
<evidence type="ECO:0000313" key="3">
    <source>
        <dbReference type="EMBL" id="QSV44233.1"/>
    </source>
</evidence>
<dbReference type="PANTHER" id="PTHR35038:SF6">
    <property type="entry name" value="SURFACE LOCALIZED DECAHEME CYTOCHROME C LIPOPROTEIN"/>
    <property type="match status" value="1"/>
</dbReference>
<organism evidence="3 4">
    <name type="scientific">Geobacter benzoatilyticus</name>
    <dbReference type="NCBI Taxonomy" id="2815309"/>
    <lineage>
        <taxon>Bacteria</taxon>
        <taxon>Pseudomonadati</taxon>
        <taxon>Thermodesulfobacteriota</taxon>
        <taxon>Desulfuromonadia</taxon>
        <taxon>Geobacterales</taxon>
        <taxon>Geobacteraceae</taxon>
        <taxon>Geobacter</taxon>
    </lineage>
</organism>
<dbReference type="EMBL" id="CP071382">
    <property type="protein sequence ID" value="QSV44233.1"/>
    <property type="molecule type" value="Genomic_DNA"/>
</dbReference>
<reference evidence="3 4" key="1">
    <citation type="submission" date="2021-03" db="EMBL/GenBank/DDBJ databases">
        <title>Geobacter metallireducens gen. nov. sp. nov., a microorganism capable of coupling the complete oxidation of organic compounds to the reduction of iron and other metals.</title>
        <authorList>
            <person name="Li Y."/>
        </authorList>
    </citation>
    <scope>NUCLEOTIDE SEQUENCE [LARGE SCALE GENOMIC DNA]</scope>
    <source>
        <strain evidence="3 4">Jerry-YX</strain>
    </source>
</reference>